<comment type="similarity">
    <text evidence="1">Belongs to the UPF0065 (bug) family.</text>
</comment>
<sequence length="324" mass="33772">MKNRLSFSLAAFACALGLLGGTAIAQTYPSKPIKAVVPFAAGSATDQIGRAFAAKMSEVLGQTIVVENKPGVNGMLGADMVAKAAPDGYTILIGTNSTNAALKSLMKKLPYDQDTAFAPIGFMGAVPLIVAVNKDVKAQTLKELIDMAKAKPGFVTYASASTSQLVSGAMLAGMAGVDMVNVPYKSGPAAMTDLIGGQVMMFTADFAVTLPQIKNDKIRGLAVTSVKRSKAIPELPTVNEALGLKDYELIAYFAAFAPAGTPKDIVLKLNQALNAAANDKAIQEKFATLGFETDPGTPEALAKRTELESLKWAKAIKAAGIEPQ</sequence>
<dbReference type="PIRSF" id="PIRSF017082">
    <property type="entry name" value="YflP"/>
    <property type="match status" value="1"/>
</dbReference>
<dbReference type="Gene3D" id="3.40.190.150">
    <property type="entry name" value="Bordetella uptake gene, domain 1"/>
    <property type="match status" value="1"/>
</dbReference>
<dbReference type="EMBL" id="JAAGRN010000011">
    <property type="protein sequence ID" value="NDY84359.1"/>
    <property type="molecule type" value="Genomic_DNA"/>
</dbReference>
<dbReference type="InterPro" id="IPR005064">
    <property type="entry name" value="BUG"/>
</dbReference>
<feature type="signal peptide" evidence="2">
    <location>
        <begin position="1"/>
        <end position="25"/>
    </location>
</feature>
<dbReference type="AlphaFoldDB" id="A0A6B2R4I0"/>
<dbReference type="SUPFAM" id="SSF53850">
    <property type="entry name" value="Periplasmic binding protein-like II"/>
    <property type="match status" value="1"/>
</dbReference>
<organism evidence="3">
    <name type="scientific">Sheuella amnicola</name>
    <dbReference type="NCBI Taxonomy" id="2707330"/>
    <lineage>
        <taxon>Bacteria</taxon>
        <taxon>Pseudomonadati</taxon>
        <taxon>Pseudomonadota</taxon>
        <taxon>Betaproteobacteria</taxon>
        <taxon>Burkholderiales</taxon>
        <taxon>Alcaligenaceae</taxon>
        <taxon>Sheuella</taxon>
    </lineage>
</organism>
<dbReference type="CDD" id="cd13578">
    <property type="entry name" value="PBP2_Bug27"/>
    <property type="match status" value="1"/>
</dbReference>
<gene>
    <name evidence="3" type="ORF">G3I67_14085</name>
</gene>
<dbReference type="RefSeq" id="WP_163656175.1">
    <property type="nucleotide sequence ID" value="NZ_JAAGRN010000011.1"/>
</dbReference>
<keyword evidence="2" id="KW-0732">Signal</keyword>
<dbReference type="Pfam" id="PF03401">
    <property type="entry name" value="TctC"/>
    <property type="match status" value="1"/>
</dbReference>
<feature type="chain" id="PRO_5025405259" evidence="2">
    <location>
        <begin position="26"/>
        <end position="324"/>
    </location>
</feature>
<reference evidence="3" key="1">
    <citation type="submission" date="2020-02" db="EMBL/GenBank/DDBJ databases">
        <authorList>
            <person name="Chen W.-M."/>
        </authorList>
    </citation>
    <scope>NUCLEOTIDE SEQUENCE</scope>
    <source>
        <strain evidence="3">NBD-18</strain>
    </source>
</reference>
<dbReference type="InterPro" id="IPR042100">
    <property type="entry name" value="Bug_dom1"/>
</dbReference>
<accession>A0A6B2R4I0</accession>
<name>A0A6B2R4I0_9BURK</name>
<evidence type="ECO:0000313" key="3">
    <source>
        <dbReference type="EMBL" id="NDY84359.1"/>
    </source>
</evidence>
<dbReference type="PANTHER" id="PTHR42928:SF5">
    <property type="entry name" value="BLR1237 PROTEIN"/>
    <property type="match status" value="1"/>
</dbReference>
<protein>
    <submittedName>
        <fullName evidence="3">Tripartite tricarboxylate transporter substrate binding protein</fullName>
    </submittedName>
</protein>
<dbReference type="PANTHER" id="PTHR42928">
    <property type="entry name" value="TRICARBOXYLATE-BINDING PROTEIN"/>
    <property type="match status" value="1"/>
</dbReference>
<evidence type="ECO:0000256" key="2">
    <source>
        <dbReference type="SAM" id="SignalP"/>
    </source>
</evidence>
<dbReference type="Gene3D" id="3.40.190.10">
    <property type="entry name" value="Periplasmic binding protein-like II"/>
    <property type="match status" value="1"/>
</dbReference>
<comment type="caution">
    <text evidence="3">The sequence shown here is derived from an EMBL/GenBank/DDBJ whole genome shotgun (WGS) entry which is preliminary data.</text>
</comment>
<proteinExistence type="inferred from homology"/>
<evidence type="ECO:0000256" key="1">
    <source>
        <dbReference type="ARBA" id="ARBA00006987"/>
    </source>
</evidence>